<comment type="function">
    <text evidence="10">Pyrophosphatase that catalyzes the hydrolysis of nucleoside triphosphates to their monophosphate derivatives, with a high preference for the non-canonical purine nucleotides XTP (xanthosine triphosphate), dITP (deoxyinosine triphosphate) and ITP. Seems to function as a house-cleaning enzyme that removes non-canonical purine nucleotides from the nucleotide pool, thus preventing their incorporation into DNA/RNA and avoiding chromosomal lesions.</text>
</comment>
<feature type="binding site" evidence="10">
    <location>
        <begin position="159"/>
        <end position="162"/>
    </location>
    <ligand>
        <name>substrate</name>
    </ligand>
</feature>
<dbReference type="Gene3D" id="3.90.950.10">
    <property type="match status" value="1"/>
</dbReference>
<dbReference type="InterPro" id="IPR020922">
    <property type="entry name" value="dITP/XTP_pyrophosphatase"/>
</dbReference>
<dbReference type="GO" id="GO:0009146">
    <property type="term" value="P:purine nucleoside triphosphate catabolic process"/>
    <property type="evidence" value="ECO:0007669"/>
    <property type="project" value="UniProtKB-UniRule"/>
</dbReference>
<keyword evidence="5 10" id="KW-0378">Hydrolase</keyword>
<dbReference type="GO" id="GO:0017111">
    <property type="term" value="F:ribonucleoside triphosphate phosphatase activity"/>
    <property type="evidence" value="ECO:0007669"/>
    <property type="project" value="InterPro"/>
</dbReference>
<accession>A0A2M9A6T2</accession>
<dbReference type="GO" id="GO:0009117">
    <property type="term" value="P:nucleotide metabolic process"/>
    <property type="evidence" value="ECO:0007669"/>
    <property type="project" value="UniProtKB-KW"/>
</dbReference>
<dbReference type="PANTHER" id="PTHR11067:SF9">
    <property type="entry name" value="INOSINE TRIPHOSPHATE PYROPHOSPHATASE"/>
    <property type="match status" value="1"/>
</dbReference>
<feature type="binding site" evidence="10">
    <location>
        <position position="44"/>
    </location>
    <ligand>
        <name>Mg(2+)</name>
        <dbReference type="ChEBI" id="CHEBI:18420"/>
    </ligand>
</feature>
<dbReference type="SUPFAM" id="SSF52972">
    <property type="entry name" value="ITPase-like"/>
    <property type="match status" value="1"/>
</dbReference>
<organism evidence="12 13">
    <name type="scientific">Hallerella succinigenes</name>
    <dbReference type="NCBI Taxonomy" id="1896222"/>
    <lineage>
        <taxon>Bacteria</taxon>
        <taxon>Pseudomonadati</taxon>
        <taxon>Fibrobacterota</taxon>
        <taxon>Fibrobacteria</taxon>
        <taxon>Fibrobacterales</taxon>
        <taxon>Fibrobacteraceae</taxon>
        <taxon>Hallerella</taxon>
    </lineage>
</organism>
<evidence type="ECO:0000256" key="2">
    <source>
        <dbReference type="ARBA" id="ARBA00011738"/>
    </source>
</evidence>
<evidence type="ECO:0000256" key="4">
    <source>
        <dbReference type="ARBA" id="ARBA00022741"/>
    </source>
</evidence>
<evidence type="ECO:0000256" key="5">
    <source>
        <dbReference type="ARBA" id="ARBA00022801"/>
    </source>
</evidence>
<comment type="catalytic activity">
    <reaction evidence="8 10">
        <text>dITP + H2O = dIMP + diphosphate + H(+)</text>
        <dbReference type="Rhea" id="RHEA:28342"/>
        <dbReference type="ChEBI" id="CHEBI:15377"/>
        <dbReference type="ChEBI" id="CHEBI:15378"/>
        <dbReference type="ChEBI" id="CHEBI:33019"/>
        <dbReference type="ChEBI" id="CHEBI:61194"/>
        <dbReference type="ChEBI" id="CHEBI:61382"/>
        <dbReference type="EC" id="3.6.1.66"/>
    </reaction>
</comment>
<feature type="binding site" evidence="10">
    <location>
        <begin position="187"/>
        <end position="188"/>
    </location>
    <ligand>
        <name>substrate</name>
    </ligand>
</feature>
<evidence type="ECO:0000256" key="11">
    <source>
        <dbReference type="RuleBase" id="RU003781"/>
    </source>
</evidence>
<comment type="cofactor">
    <cofactor evidence="10">
        <name>Mg(2+)</name>
        <dbReference type="ChEBI" id="CHEBI:18420"/>
    </cofactor>
    <text evidence="10">Binds 1 Mg(2+) ion per subunit.</text>
</comment>
<evidence type="ECO:0000256" key="1">
    <source>
        <dbReference type="ARBA" id="ARBA00008023"/>
    </source>
</evidence>
<keyword evidence="3 10" id="KW-0479">Metal-binding</keyword>
<evidence type="ECO:0000313" key="13">
    <source>
        <dbReference type="Proteomes" id="UP000231134"/>
    </source>
</evidence>
<dbReference type="FunFam" id="3.90.950.10:FF:000001">
    <property type="entry name" value="dITP/XTP pyrophosphatase"/>
    <property type="match status" value="1"/>
</dbReference>
<keyword evidence="6 10" id="KW-0460">Magnesium</keyword>
<keyword evidence="7 10" id="KW-0546">Nucleotide metabolism</keyword>
<dbReference type="InterPro" id="IPR029001">
    <property type="entry name" value="ITPase-like_fam"/>
</dbReference>
<reference evidence="12 13" key="1">
    <citation type="submission" date="2017-11" db="EMBL/GenBank/DDBJ databases">
        <title>Animal gut microbial communities from fecal samples from Wisconsin, USA.</title>
        <authorList>
            <person name="Neumann A."/>
        </authorList>
    </citation>
    <scope>NUCLEOTIDE SEQUENCE [LARGE SCALE GENOMIC DNA]</scope>
    <source>
        <strain evidence="12 13">UWS3</strain>
    </source>
</reference>
<feature type="binding site" evidence="10">
    <location>
        <position position="78"/>
    </location>
    <ligand>
        <name>Mg(2+)</name>
        <dbReference type="ChEBI" id="CHEBI:18420"/>
    </ligand>
</feature>
<dbReference type="GO" id="GO:0046872">
    <property type="term" value="F:metal ion binding"/>
    <property type="evidence" value="ECO:0007669"/>
    <property type="project" value="UniProtKB-KW"/>
</dbReference>
<evidence type="ECO:0000313" key="12">
    <source>
        <dbReference type="EMBL" id="PJJ41431.1"/>
    </source>
</evidence>
<name>A0A2M9A6T2_9BACT</name>
<dbReference type="HAMAP" id="MF_01405">
    <property type="entry name" value="Non_canon_purine_NTPase"/>
    <property type="match status" value="1"/>
</dbReference>
<feature type="binding site" evidence="10">
    <location>
        <begin position="9"/>
        <end position="14"/>
    </location>
    <ligand>
        <name>substrate</name>
    </ligand>
</feature>
<evidence type="ECO:0000256" key="9">
    <source>
        <dbReference type="ARBA" id="ARBA00052017"/>
    </source>
</evidence>
<comment type="caution">
    <text evidence="12">The sequence shown here is derived from an EMBL/GenBank/DDBJ whole genome shotgun (WGS) entry which is preliminary data.</text>
</comment>
<evidence type="ECO:0000256" key="10">
    <source>
        <dbReference type="HAMAP-Rule" id="MF_01405"/>
    </source>
</evidence>
<dbReference type="GO" id="GO:0036220">
    <property type="term" value="F:ITP diphosphatase activity"/>
    <property type="evidence" value="ECO:0007669"/>
    <property type="project" value="UniProtKB-UniRule"/>
</dbReference>
<dbReference type="CDD" id="cd00515">
    <property type="entry name" value="HAM1"/>
    <property type="match status" value="1"/>
</dbReference>
<comment type="subunit">
    <text evidence="2 10">Homodimer.</text>
</comment>
<dbReference type="GO" id="GO:0036222">
    <property type="term" value="F:XTP diphosphatase activity"/>
    <property type="evidence" value="ECO:0007669"/>
    <property type="project" value="UniProtKB-UniRule"/>
</dbReference>
<gene>
    <name evidence="12" type="ORF">BGX16_1398</name>
</gene>
<dbReference type="GO" id="GO:0035870">
    <property type="term" value="F:dITP diphosphatase activity"/>
    <property type="evidence" value="ECO:0007669"/>
    <property type="project" value="UniProtKB-UniRule"/>
</dbReference>
<evidence type="ECO:0000256" key="7">
    <source>
        <dbReference type="ARBA" id="ARBA00023080"/>
    </source>
</evidence>
<dbReference type="InterPro" id="IPR002637">
    <property type="entry name" value="RdgB/HAM1"/>
</dbReference>
<comment type="similarity">
    <text evidence="1 10 11">Belongs to the HAM1 NTPase family.</text>
</comment>
<dbReference type="PANTHER" id="PTHR11067">
    <property type="entry name" value="INOSINE TRIPHOSPHATE PYROPHOSPHATASE/HAM1 PROTEIN"/>
    <property type="match status" value="1"/>
</dbReference>
<feature type="binding site" evidence="10">
    <location>
        <position position="182"/>
    </location>
    <ligand>
        <name>substrate</name>
    </ligand>
</feature>
<dbReference type="Proteomes" id="UP000231134">
    <property type="component" value="Unassembled WGS sequence"/>
</dbReference>
<keyword evidence="13" id="KW-1185">Reference proteome</keyword>
<feature type="active site" description="Proton acceptor" evidence="10">
    <location>
        <position position="78"/>
    </location>
</feature>
<dbReference type="GO" id="GO:0000166">
    <property type="term" value="F:nucleotide binding"/>
    <property type="evidence" value="ECO:0007669"/>
    <property type="project" value="UniProtKB-KW"/>
</dbReference>
<dbReference type="AlphaFoldDB" id="A0A2M9A6T2"/>
<dbReference type="OrthoDB" id="9807456at2"/>
<comment type="catalytic activity">
    <reaction evidence="10">
        <text>ITP + H2O = IMP + diphosphate + H(+)</text>
        <dbReference type="Rhea" id="RHEA:29399"/>
        <dbReference type="ChEBI" id="CHEBI:15377"/>
        <dbReference type="ChEBI" id="CHEBI:15378"/>
        <dbReference type="ChEBI" id="CHEBI:33019"/>
        <dbReference type="ChEBI" id="CHEBI:58053"/>
        <dbReference type="ChEBI" id="CHEBI:61402"/>
        <dbReference type="EC" id="3.6.1.66"/>
    </reaction>
</comment>
<evidence type="ECO:0000256" key="3">
    <source>
        <dbReference type="ARBA" id="ARBA00022723"/>
    </source>
</evidence>
<evidence type="ECO:0000256" key="6">
    <source>
        <dbReference type="ARBA" id="ARBA00022842"/>
    </source>
</evidence>
<dbReference type="RefSeq" id="WP_100425399.1">
    <property type="nucleotide sequence ID" value="NZ_JAQXKX010000013.1"/>
</dbReference>
<dbReference type="EMBL" id="PGEX01000001">
    <property type="protein sequence ID" value="PJJ41431.1"/>
    <property type="molecule type" value="Genomic_DNA"/>
</dbReference>
<evidence type="ECO:0000256" key="8">
    <source>
        <dbReference type="ARBA" id="ARBA00051875"/>
    </source>
</evidence>
<keyword evidence="4 10" id="KW-0547">Nucleotide-binding</keyword>
<dbReference type="EC" id="3.6.1.66" evidence="10"/>
<feature type="binding site" evidence="10">
    <location>
        <position position="79"/>
    </location>
    <ligand>
        <name>substrate</name>
    </ligand>
</feature>
<proteinExistence type="inferred from homology"/>
<comment type="catalytic activity">
    <reaction evidence="9 10">
        <text>XTP + H2O = XMP + diphosphate + H(+)</text>
        <dbReference type="Rhea" id="RHEA:28610"/>
        <dbReference type="ChEBI" id="CHEBI:15377"/>
        <dbReference type="ChEBI" id="CHEBI:15378"/>
        <dbReference type="ChEBI" id="CHEBI:33019"/>
        <dbReference type="ChEBI" id="CHEBI:57464"/>
        <dbReference type="ChEBI" id="CHEBI:61314"/>
        <dbReference type="EC" id="3.6.1.66"/>
    </reaction>
</comment>
<sequence>MKKLVVIATGNAGKVREFSKAFENSDPNLEFKTQKEVGFSIDVEENGSSFQENARIKALAVAEFLKSKQISATVIADDSGLEVKALDGAPGIHSARFAGEHGNSRANNEKLLRELSDASDRSARFVCHLCIVHVNGKIDDVEGECPGKIIEEFRGEEGFGYDPLFVANGKTQTFAEMSLEEKQALSHRGHAIEILKSRKILSER</sequence>
<dbReference type="Pfam" id="PF01725">
    <property type="entry name" value="Ham1p_like"/>
    <property type="match status" value="1"/>
</dbReference>
<protein>
    <recommendedName>
        <fullName evidence="10">dITP/XTP pyrophosphatase</fullName>
        <ecNumber evidence="10">3.6.1.66</ecNumber>
    </recommendedName>
    <alternativeName>
        <fullName evidence="10">Non-canonical purine NTP pyrophosphatase</fullName>
    </alternativeName>
    <alternativeName>
        <fullName evidence="10">Non-standard purine NTP pyrophosphatase</fullName>
    </alternativeName>
    <alternativeName>
        <fullName evidence="10">Nucleoside-triphosphate diphosphatase</fullName>
    </alternativeName>
    <alternativeName>
        <fullName evidence="10">Nucleoside-triphosphate pyrophosphatase</fullName>
        <shortName evidence="10">NTPase</shortName>
    </alternativeName>
</protein>
<dbReference type="NCBIfam" id="TIGR00042">
    <property type="entry name" value="RdgB/HAM1 family non-canonical purine NTP pyrophosphatase"/>
    <property type="match status" value="1"/>
</dbReference>
<dbReference type="GO" id="GO:0005829">
    <property type="term" value="C:cytosol"/>
    <property type="evidence" value="ECO:0007669"/>
    <property type="project" value="TreeGrafter"/>
</dbReference>